<evidence type="ECO:0000256" key="9">
    <source>
        <dbReference type="ARBA" id="ARBA00023237"/>
    </source>
</evidence>
<dbReference type="AlphaFoldDB" id="A0A381TF16"/>
<evidence type="ECO:0000256" key="5">
    <source>
        <dbReference type="ARBA" id="ARBA00023004"/>
    </source>
</evidence>
<dbReference type="InterPro" id="IPR012910">
    <property type="entry name" value="Plug_dom"/>
</dbReference>
<dbReference type="Pfam" id="PF07715">
    <property type="entry name" value="Plug"/>
    <property type="match status" value="1"/>
</dbReference>
<dbReference type="InterPro" id="IPR008969">
    <property type="entry name" value="CarboxyPept-like_regulatory"/>
</dbReference>
<dbReference type="SUPFAM" id="SSF49464">
    <property type="entry name" value="Carboxypeptidase regulatory domain-like"/>
    <property type="match status" value="1"/>
</dbReference>
<dbReference type="InterPro" id="IPR039426">
    <property type="entry name" value="TonB-dep_rcpt-like"/>
</dbReference>
<comment type="subcellular location">
    <subcellularLocation>
        <location evidence="1">Cell outer membrane</location>
        <topology evidence="1">Multi-pass membrane protein</topology>
    </subcellularLocation>
</comment>
<keyword evidence="7" id="KW-0798">TonB box</keyword>
<dbReference type="InterPro" id="IPR036942">
    <property type="entry name" value="Beta-barrel_TonB_sf"/>
</dbReference>
<accession>A0A381TF16</accession>
<reference evidence="11" key="1">
    <citation type="submission" date="2018-05" db="EMBL/GenBank/DDBJ databases">
        <authorList>
            <person name="Lanie J.A."/>
            <person name="Ng W.-L."/>
            <person name="Kazmierczak K.M."/>
            <person name="Andrzejewski T.M."/>
            <person name="Davidsen T.M."/>
            <person name="Wayne K.J."/>
            <person name="Tettelin H."/>
            <person name="Glass J.I."/>
            <person name="Rusch D."/>
            <person name="Podicherti R."/>
            <person name="Tsui H.-C.T."/>
            <person name="Winkler M.E."/>
        </authorList>
    </citation>
    <scope>NUCLEOTIDE SEQUENCE</scope>
</reference>
<evidence type="ECO:0000256" key="3">
    <source>
        <dbReference type="ARBA" id="ARBA00022496"/>
    </source>
</evidence>
<evidence type="ECO:0000256" key="2">
    <source>
        <dbReference type="ARBA" id="ARBA00022448"/>
    </source>
</evidence>
<dbReference type="SUPFAM" id="SSF56935">
    <property type="entry name" value="Porins"/>
    <property type="match status" value="1"/>
</dbReference>
<feature type="non-terminal residue" evidence="11">
    <location>
        <position position="549"/>
    </location>
</feature>
<evidence type="ECO:0000256" key="8">
    <source>
        <dbReference type="ARBA" id="ARBA00023136"/>
    </source>
</evidence>
<keyword evidence="6" id="KW-0406">Ion transport</keyword>
<dbReference type="PANTHER" id="PTHR32552:SF81">
    <property type="entry name" value="TONB-DEPENDENT OUTER MEMBRANE RECEPTOR"/>
    <property type="match status" value="1"/>
</dbReference>
<dbReference type="EMBL" id="UINC01004416">
    <property type="protein sequence ID" value="SVA14158.1"/>
    <property type="molecule type" value="Genomic_DNA"/>
</dbReference>
<protein>
    <recommendedName>
        <fullName evidence="10">TonB-dependent receptor plug domain-containing protein</fullName>
    </recommendedName>
</protein>
<dbReference type="Pfam" id="PF13715">
    <property type="entry name" value="CarbopepD_reg_2"/>
    <property type="match status" value="1"/>
</dbReference>
<evidence type="ECO:0000259" key="10">
    <source>
        <dbReference type="Pfam" id="PF07715"/>
    </source>
</evidence>
<evidence type="ECO:0000256" key="7">
    <source>
        <dbReference type="ARBA" id="ARBA00023077"/>
    </source>
</evidence>
<evidence type="ECO:0000256" key="4">
    <source>
        <dbReference type="ARBA" id="ARBA00022692"/>
    </source>
</evidence>
<dbReference type="GO" id="GO:0006826">
    <property type="term" value="P:iron ion transport"/>
    <property type="evidence" value="ECO:0007669"/>
    <property type="project" value="UniProtKB-KW"/>
</dbReference>
<evidence type="ECO:0000313" key="11">
    <source>
        <dbReference type="EMBL" id="SVA14158.1"/>
    </source>
</evidence>
<evidence type="ECO:0000256" key="1">
    <source>
        <dbReference type="ARBA" id="ARBA00004571"/>
    </source>
</evidence>
<keyword evidence="9" id="KW-0998">Cell outer membrane</keyword>
<dbReference type="PANTHER" id="PTHR32552">
    <property type="entry name" value="FERRICHROME IRON RECEPTOR-RELATED"/>
    <property type="match status" value="1"/>
</dbReference>
<dbReference type="Gene3D" id="2.40.170.20">
    <property type="entry name" value="TonB-dependent receptor, beta-barrel domain"/>
    <property type="match status" value="1"/>
</dbReference>
<organism evidence="11">
    <name type="scientific">marine metagenome</name>
    <dbReference type="NCBI Taxonomy" id="408172"/>
    <lineage>
        <taxon>unclassified sequences</taxon>
        <taxon>metagenomes</taxon>
        <taxon>ecological metagenomes</taxon>
    </lineage>
</organism>
<keyword evidence="8" id="KW-0472">Membrane</keyword>
<keyword evidence="4" id="KW-0812">Transmembrane</keyword>
<evidence type="ECO:0000256" key="6">
    <source>
        <dbReference type="ARBA" id="ARBA00023065"/>
    </source>
</evidence>
<keyword evidence="5" id="KW-0408">Iron</keyword>
<feature type="domain" description="TonB-dependent receptor plug" evidence="10">
    <location>
        <begin position="108"/>
        <end position="214"/>
    </location>
</feature>
<gene>
    <name evidence="11" type="ORF">METZ01_LOCUS67012</name>
</gene>
<sequence>MIYKRFLFIIFSSITLIASNVSGLVVDDISKKPISDVNIIADDNGTVTDANGEFKLQTNFKYIIIDHIGYHKRKILVNEYLIIELSPKVIVNNEIIVISSLKLDTLINSVSSLTIFKENDVKLLKHNHFQNLIDYIPNLNWAGGTSRPRYFQIRGIGERSQYFGEGSPNFSVGYIIDDIDLSGIGMIGGLNDMSQIEVSKGSQSTVYGNNAIGGSIIMKSNDPAEDFQFNMNAGMGSDNFKEYGFIANFKLLNGNYFRVNVNNNYQDGFRENDFLGKNNTNMKDELFFRLKLKLVPNQQLSFINTFISSDMKNGYDAWAPDNNEDFKTYTDQPGEDSQKTSAFSSRAIYKGNGWNFVGIISQSSSDLVHSYDGDWANNFFWEDTSTYGFDPYYYGYYSPYQFFDKNIRNRKTYTNEIRIISKYNIIGIYHKILKEKDLAKGWLFGGNAAEARSDHDINIISVYAQSNFNINKKISNTTSLRHENNNVKYSGSSVGYSGHELPEVSSNKIFELTGFKTAFRYKINNLSKAYFFISKGYKSGGVNQQPYIS</sequence>
<keyword evidence="2" id="KW-0813">Transport</keyword>
<dbReference type="GO" id="GO:0009279">
    <property type="term" value="C:cell outer membrane"/>
    <property type="evidence" value="ECO:0007669"/>
    <property type="project" value="UniProtKB-SubCell"/>
</dbReference>
<keyword evidence="3" id="KW-0410">Iron transport</keyword>
<proteinExistence type="predicted"/>
<name>A0A381TF16_9ZZZZ</name>